<keyword evidence="2" id="KW-1185">Reference proteome</keyword>
<dbReference type="Proteomes" id="UP000824120">
    <property type="component" value="Chromosome 8"/>
</dbReference>
<proteinExistence type="predicted"/>
<organism evidence="1 2">
    <name type="scientific">Solanum commersonii</name>
    <name type="common">Commerson's wild potato</name>
    <name type="synonym">Commerson's nightshade</name>
    <dbReference type="NCBI Taxonomy" id="4109"/>
    <lineage>
        <taxon>Eukaryota</taxon>
        <taxon>Viridiplantae</taxon>
        <taxon>Streptophyta</taxon>
        <taxon>Embryophyta</taxon>
        <taxon>Tracheophyta</taxon>
        <taxon>Spermatophyta</taxon>
        <taxon>Magnoliopsida</taxon>
        <taxon>eudicotyledons</taxon>
        <taxon>Gunneridae</taxon>
        <taxon>Pentapetalae</taxon>
        <taxon>asterids</taxon>
        <taxon>lamiids</taxon>
        <taxon>Solanales</taxon>
        <taxon>Solanaceae</taxon>
        <taxon>Solanoideae</taxon>
        <taxon>Solaneae</taxon>
        <taxon>Solanum</taxon>
    </lineage>
</organism>
<accession>A0A9J5XUW4</accession>
<gene>
    <name evidence="1" type="ORF">H5410_041482</name>
</gene>
<comment type="caution">
    <text evidence="1">The sequence shown here is derived from an EMBL/GenBank/DDBJ whole genome shotgun (WGS) entry which is preliminary data.</text>
</comment>
<evidence type="ECO:0000313" key="1">
    <source>
        <dbReference type="EMBL" id="KAG5590968.1"/>
    </source>
</evidence>
<dbReference type="EMBL" id="JACXVP010000008">
    <property type="protein sequence ID" value="KAG5590968.1"/>
    <property type="molecule type" value="Genomic_DNA"/>
</dbReference>
<name>A0A9J5XUW4_SOLCO</name>
<dbReference type="AlphaFoldDB" id="A0A9J5XUW4"/>
<sequence length="90" mass="10590">MVGSTRDLHRQCTCPRVVVSHIEFYPRPMWQRHGPRGIFTNPKKNFMRGLPRGMELSTLREPSLELAFLPTRLRHWFTRASMDSEGFHVP</sequence>
<protein>
    <submittedName>
        <fullName evidence="1">Uncharacterized protein</fullName>
    </submittedName>
</protein>
<evidence type="ECO:0000313" key="2">
    <source>
        <dbReference type="Proteomes" id="UP000824120"/>
    </source>
</evidence>
<reference evidence="1 2" key="1">
    <citation type="submission" date="2020-09" db="EMBL/GenBank/DDBJ databases">
        <title>De no assembly of potato wild relative species, Solanum commersonii.</title>
        <authorList>
            <person name="Cho K."/>
        </authorList>
    </citation>
    <scope>NUCLEOTIDE SEQUENCE [LARGE SCALE GENOMIC DNA]</scope>
    <source>
        <strain evidence="1">LZ3.2</strain>
        <tissue evidence="1">Leaf</tissue>
    </source>
</reference>